<evidence type="ECO:0000313" key="3">
    <source>
        <dbReference type="Proteomes" id="UP001331761"/>
    </source>
</evidence>
<proteinExistence type="predicted"/>
<evidence type="ECO:0000256" key="1">
    <source>
        <dbReference type="SAM" id="MobiDB-lite"/>
    </source>
</evidence>
<feature type="compositionally biased region" description="Polar residues" evidence="1">
    <location>
        <begin position="27"/>
        <end position="36"/>
    </location>
</feature>
<keyword evidence="3" id="KW-1185">Reference proteome</keyword>
<name>A0AAN8IP32_TRICO</name>
<protein>
    <submittedName>
        <fullName evidence="2">Uncharacterized protein</fullName>
    </submittedName>
</protein>
<dbReference type="AlphaFoldDB" id="A0AAN8IP32"/>
<accession>A0AAN8IP32</accession>
<feature type="region of interest" description="Disordered" evidence="1">
    <location>
        <begin position="219"/>
        <end position="264"/>
    </location>
</feature>
<comment type="caution">
    <text evidence="2">The sequence shown here is derived from an EMBL/GenBank/DDBJ whole genome shotgun (WGS) entry which is preliminary data.</text>
</comment>
<organism evidence="2 3">
    <name type="scientific">Trichostrongylus colubriformis</name>
    <name type="common">Black scour worm</name>
    <dbReference type="NCBI Taxonomy" id="6319"/>
    <lineage>
        <taxon>Eukaryota</taxon>
        <taxon>Metazoa</taxon>
        <taxon>Ecdysozoa</taxon>
        <taxon>Nematoda</taxon>
        <taxon>Chromadorea</taxon>
        <taxon>Rhabditida</taxon>
        <taxon>Rhabditina</taxon>
        <taxon>Rhabditomorpha</taxon>
        <taxon>Strongyloidea</taxon>
        <taxon>Trichostrongylidae</taxon>
        <taxon>Trichostrongylus</taxon>
    </lineage>
</organism>
<feature type="region of interest" description="Disordered" evidence="1">
    <location>
        <begin position="27"/>
        <end position="76"/>
    </location>
</feature>
<sequence length="277" mass="31455">MVHRPLDRQGRIEHRVQANFQLQYGAQSRESVNRSGAVQPFADTDHPVNRRSRKNEQRSYQQKEEFSTNKEDKEEQDQLAYITSSLEQYIRAADELKDDIPSIEDILKGDLQRKCGNSSSRQGVLCVNYNIKVVGRTERAQKRTLHTRRGDELGPISHFKIQRTNSRMGNVLGSVRTLSALLTDRRLLDALQGDANESVKQFEIPQRTAGRGPLERQIRQHSGVDRPNCAATSRDPRPERSSRGSGKARRAACVSHDAAPSERRKCRQHFFTKAALG</sequence>
<reference evidence="2 3" key="1">
    <citation type="submission" date="2019-10" db="EMBL/GenBank/DDBJ databases">
        <title>Assembly and Annotation for the nematode Trichostrongylus colubriformis.</title>
        <authorList>
            <person name="Martin J."/>
        </authorList>
    </citation>
    <scope>NUCLEOTIDE SEQUENCE [LARGE SCALE GENOMIC DNA]</scope>
    <source>
        <strain evidence="2">G859</strain>
        <tissue evidence="2">Whole worm</tissue>
    </source>
</reference>
<gene>
    <name evidence="2" type="ORF">GCK32_002673</name>
</gene>
<dbReference type="EMBL" id="WIXE01009879">
    <property type="protein sequence ID" value="KAK5978048.1"/>
    <property type="molecule type" value="Genomic_DNA"/>
</dbReference>
<evidence type="ECO:0000313" key="2">
    <source>
        <dbReference type="EMBL" id="KAK5978048.1"/>
    </source>
</evidence>
<feature type="compositionally biased region" description="Basic and acidic residues" evidence="1">
    <location>
        <begin position="43"/>
        <end position="73"/>
    </location>
</feature>
<dbReference type="Proteomes" id="UP001331761">
    <property type="component" value="Unassembled WGS sequence"/>
</dbReference>